<evidence type="ECO:0000313" key="2">
    <source>
        <dbReference type="Proteomes" id="UP000250321"/>
    </source>
</evidence>
<dbReference type="EMBL" id="PJQY01000170">
    <property type="protein sequence ID" value="PQQ16910.1"/>
    <property type="molecule type" value="Genomic_DNA"/>
</dbReference>
<organism evidence="1 2">
    <name type="scientific">Prunus yedoensis var. nudiflora</name>
    <dbReference type="NCBI Taxonomy" id="2094558"/>
    <lineage>
        <taxon>Eukaryota</taxon>
        <taxon>Viridiplantae</taxon>
        <taxon>Streptophyta</taxon>
        <taxon>Embryophyta</taxon>
        <taxon>Tracheophyta</taxon>
        <taxon>Spermatophyta</taxon>
        <taxon>Magnoliopsida</taxon>
        <taxon>eudicotyledons</taxon>
        <taxon>Gunneridae</taxon>
        <taxon>Pentapetalae</taxon>
        <taxon>rosids</taxon>
        <taxon>fabids</taxon>
        <taxon>Rosales</taxon>
        <taxon>Rosaceae</taxon>
        <taxon>Amygdaloideae</taxon>
        <taxon>Amygdaleae</taxon>
        <taxon>Prunus</taxon>
    </lineage>
</organism>
<keyword evidence="2" id="KW-1185">Reference proteome</keyword>
<dbReference type="Proteomes" id="UP000250321">
    <property type="component" value="Unassembled WGS sequence"/>
</dbReference>
<gene>
    <name evidence="1" type="ORF">Pyn_08905</name>
</gene>
<accession>A0A314ZE79</accession>
<protein>
    <submittedName>
        <fullName evidence="1">Uncharacterized protein</fullName>
    </submittedName>
</protein>
<evidence type="ECO:0000313" key="1">
    <source>
        <dbReference type="EMBL" id="PQQ16910.1"/>
    </source>
</evidence>
<name>A0A314ZE79_PRUYE</name>
<dbReference type="AlphaFoldDB" id="A0A314ZE79"/>
<sequence>MAHHHANKSNQKGSYNINHVLHLWGRFCVNSIDEDVWSGSLSIPELDDAERVGQITIRSSIFPPPTSSTSIMESTN</sequence>
<proteinExistence type="predicted"/>
<reference evidence="1 2" key="1">
    <citation type="submission" date="2018-02" db="EMBL/GenBank/DDBJ databases">
        <title>Draft genome of wild Prunus yedoensis var. nudiflora.</title>
        <authorList>
            <person name="Baek S."/>
            <person name="Kim J.-H."/>
            <person name="Choi K."/>
            <person name="Kim G.-B."/>
            <person name="Cho A."/>
            <person name="Jang H."/>
            <person name="Shin C.-H."/>
            <person name="Yu H.-J."/>
            <person name="Mun J.-H."/>
        </authorList>
    </citation>
    <scope>NUCLEOTIDE SEQUENCE [LARGE SCALE GENOMIC DNA]</scope>
    <source>
        <strain evidence="2">cv. Jeju island</strain>
        <tissue evidence="1">Leaf</tissue>
    </source>
</reference>
<comment type="caution">
    <text evidence="1">The sequence shown here is derived from an EMBL/GenBank/DDBJ whole genome shotgun (WGS) entry which is preliminary data.</text>
</comment>